<keyword evidence="3" id="KW-0808">Transferase</keyword>
<evidence type="ECO:0000313" key="6">
    <source>
        <dbReference type="EMBL" id="KAF6174981.1"/>
    </source>
</evidence>
<comment type="caution">
    <text evidence="6">The sequence shown here is derived from an EMBL/GenBank/DDBJ whole genome shotgun (WGS) entry which is preliminary data.</text>
</comment>
<name>A0A7J7P6C3_9MAGN</name>
<dbReference type="InterPro" id="IPR045867">
    <property type="entry name" value="DNA-dir_RpoC_beta_prime"/>
</dbReference>
<evidence type="ECO:0000256" key="2">
    <source>
        <dbReference type="ARBA" id="ARBA00022478"/>
    </source>
</evidence>
<evidence type="ECO:0000256" key="5">
    <source>
        <dbReference type="ARBA" id="ARBA00023163"/>
    </source>
</evidence>
<dbReference type="GO" id="GO:0006351">
    <property type="term" value="P:DNA-templated transcription"/>
    <property type="evidence" value="ECO:0007669"/>
    <property type="project" value="InterPro"/>
</dbReference>
<evidence type="ECO:0000256" key="4">
    <source>
        <dbReference type="ARBA" id="ARBA00022695"/>
    </source>
</evidence>
<dbReference type="Gene3D" id="4.10.860.120">
    <property type="entry name" value="RNA polymerase II, clamp domain"/>
    <property type="match status" value="1"/>
</dbReference>
<protein>
    <recommendedName>
        <fullName evidence="1">DNA-directed RNA polymerase</fullName>
        <ecNumber evidence="1">2.7.7.6</ecNumber>
    </recommendedName>
</protein>
<keyword evidence="2" id="KW-0240">DNA-directed RNA polymerase</keyword>
<keyword evidence="4" id="KW-0548">Nucleotidyltransferase</keyword>
<dbReference type="Proteomes" id="UP000541444">
    <property type="component" value="Unassembled WGS sequence"/>
</dbReference>
<dbReference type="GO" id="GO:0003899">
    <property type="term" value="F:DNA-directed RNA polymerase activity"/>
    <property type="evidence" value="ECO:0007669"/>
    <property type="project" value="UniProtKB-EC"/>
</dbReference>
<gene>
    <name evidence="6" type="ORF">GIB67_026469</name>
</gene>
<dbReference type="PANTHER" id="PTHR19376">
    <property type="entry name" value="DNA-DIRECTED RNA POLYMERASE"/>
    <property type="match status" value="1"/>
</dbReference>
<reference evidence="6 7" key="1">
    <citation type="journal article" date="2020" name="IScience">
        <title>Genome Sequencing of the Endangered Kingdonia uniflora (Circaeasteraceae, Ranunculales) Reveals Potential Mechanisms of Evolutionary Specialization.</title>
        <authorList>
            <person name="Sun Y."/>
            <person name="Deng T."/>
            <person name="Zhang A."/>
            <person name="Moore M.J."/>
            <person name="Landis J.B."/>
            <person name="Lin N."/>
            <person name="Zhang H."/>
            <person name="Zhang X."/>
            <person name="Huang J."/>
            <person name="Zhang X."/>
            <person name="Sun H."/>
            <person name="Wang H."/>
        </authorList>
    </citation>
    <scope>NUCLEOTIDE SEQUENCE [LARGE SCALE GENOMIC DNA]</scope>
    <source>
        <strain evidence="6">TB1705</strain>
        <tissue evidence="6">Leaf</tissue>
    </source>
</reference>
<dbReference type="EC" id="2.7.7.6" evidence="1"/>
<dbReference type="OrthoDB" id="850602at2759"/>
<evidence type="ECO:0000313" key="7">
    <source>
        <dbReference type="Proteomes" id="UP000541444"/>
    </source>
</evidence>
<evidence type="ECO:0000256" key="3">
    <source>
        <dbReference type="ARBA" id="ARBA00022679"/>
    </source>
</evidence>
<proteinExistence type="predicted"/>
<dbReference type="PANTHER" id="PTHR19376:SF51">
    <property type="entry name" value="DNA-DIRECTED RNA POLYMERASE V SUBUNIT 1"/>
    <property type="match status" value="1"/>
</dbReference>
<organism evidence="6 7">
    <name type="scientific">Kingdonia uniflora</name>
    <dbReference type="NCBI Taxonomy" id="39325"/>
    <lineage>
        <taxon>Eukaryota</taxon>
        <taxon>Viridiplantae</taxon>
        <taxon>Streptophyta</taxon>
        <taxon>Embryophyta</taxon>
        <taxon>Tracheophyta</taxon>
        <taxon>Spermatophyta</taxon>
        <taxon>Magnoliopsida</taxon>
        <taxon>Ranunculales</taxon>
        <taxon>Circaeasteraceae</taxon>
        <taxon>Kingdonia</taxon>
    </lineage>
</organism>
<accession>A0A7J7P6C3</accession>
<dbReference type="GO" id="GO:0000428">
    <property type="term" value="C:DNA-directed RNA polymerase complex"/>
    <property type="evidence" value="ECO:0007669"/>
    <property type="project" value="UniProtKB-KW"/>
</dbReference>
<sequence length="116" mass="12577">AATLVVKEMEDSLLTPIDGRIIGMKFSLATHQEICTSSVSENPISHSIQLTNPFLGLPLESGKCASCGTAEPGKCDGHFGYIELPIPIYNQCHVSELKNLLSLLCLKCLKMKKGKM</sequence>
<evidence type="ECO:0000256" key="1">
    <source>
        <dbReference type="ARBA" id="ARBA00012418"/>
    </source>
</evidence>
<keyword evidence="7" id="KW-1185">Reference proteome</keyword>
<feature type="non-terminal residue" evidence="6">
    <location>
        <position position="116"/>
    </location>
</feature>
<dbReference type="SUPFAM" id="SSF64484">
    <property type="entry name" value="beta and beta-prime subunits of DNA dependent RNA-polymerase"/>
    <property type="match status" value="1"/>
</dbReference>
<dbReference type="EMBL" id="JACGCM010000223">
    <property type="protein sequence ID" value="KAF6174981.1"/>
    <property type="molecule type" value="Genomic_DNA"/>
</dbReference>
<keyword evidence="5" id="KW-0804">Transcription</keyword>
<dbReference type="InterPro" id="IPR044893">
    <property type="entry name" value="RNA_pol_Rpb1_clamp_domain"/>
</dbReference>
<dbReference type="AlphaFoldDB" id="A0A7J7P6C3"/>